<dbReference type="EMBL" id="QNSB01000007">
    <property type="protein sequence ID" value="RBP70859.1"/>
    <property type="molecule type" value="Genomic_DNA"/>
</dbReference>
<dbReference type="Proteomes" id="UP000253509">
    <property type="component" value="Unassembled WGS sequence"/>
</dbReference>
<keyword evidence="3" id="KW-1185">Reference proteome</keyword>
<dbReference type="RefSeq" id="WP_181778711.1">
    <property type="nucleotide sequence ID" value="NZ_QNSB01000007.1"/>
</dbReference>
<sequence length="96" mass="10019">MSQSVARNGATDLDKSTIDYSVIADPGHGNSVAAWTGVVIMLIGITVGCVGFTIHTPMITYIGVGIVVLGLIVGLVLRAMGLGSKPSERRPNPRTR</sequence>
<evidence type="ECO:0000313" key="2">
    <source>
        <dbReference type="EMBL" id="RBP70859.1"/>
    </source>
</evidence>
<dbReference type="Pfam" id="PF20447">
    <property type="entry name" value="DUF6704"/>
    <property type="match status" value="1"/>
</dbReference>
<gene>
    <name evidence="2" type="ORF">DFO65_107181</name>
</gene>
<feature type="transmembrane region" description="Helical" evidence="1">
    <location>
        <begin position="32"/>
        <end position="54"/>
    </location>
</feature>
<feature type="transmembrane region" description="Helical" evidence="1">
    <location>
        <begin position="60"/>
        <end position="80"/>
    </location>
</feature>
<evidence type="ECO:0000313" key="3">
    <source>
        <dbReference type="Proteomes" id="UP000253509"/>
    </source>
</evidence>
<keyword evidence="1" id="KW-1133">Transmembrane helix</keyword>
<dbReference type="InterPro" id="IPR046550">
    <property type="entry name" value="DUF6704"/>
</dbReference>
<evidence type="ECO:0000256" key="1">
    <source>
        <dbReference type="SAM" id="Phobius"/>
    </source>
</evidence>
<dbReference type="AlphaFoldDB" id="A0A366IH13"/>
<keyword evidence="1" id="KW-0812">Transmembrane</keyword>
<keyword evidence="1" id="KW-0472">Membrane</keyword>
<proteinExistence type="predicted"/>
<protein>
    <submittedName>
        <fullName evidence="2">Uncharacterized protein</fullName>
    </submittedName>
</protein>
<accession>A0A366IH13</accession>
<dbReference type="NCBIfam" id="NF041681">
    <property type="entry name" value="HGxxPAAW"/>
    <property type="match status" value="1"/>
</dbReference>
<comment type="caution">
    <text evidence="2">The sequence shown here is derived from an EMBL/GenBank/DDBJ whole genome shotgun (WGS) entry which is preliminary data.</text>
</comment>
<name>A0A366IH13_9MICO</name>
<reference evidence="2 3" key="1">
    <citation type="submission" date="2018-06" db="EMBL/GenBank/DDBJ databases">
        <title>Freshwater and sediment microbial communities from various areas in North America, analyzing microbe dynamics in response to fracking.</title>
        <authorList>
            <person name="Lamendella R."/>
        </authorList>
    </citation>
    <scope>NUCLEOTIDE SEQUENCE [LARGE SCALE GENOMIC DNA]</scope>
    <source>
        <strain evidence="2 3">3b_TX</strain>
    </source>
</reference>
<organism evidence="2 3">
    <name type="scientific">Brevibacterium celere</name>
    <dbReference type="NCBI Taxonomy" id="225845"/>
    <lineage>
        <taxon>Bacteria</taxon>
        <taxon>Bacillati</taxon>
        <taxon>Actinomycetota</taxon>
        <taxon>Actinomycetes</taxon>
        <taxon>Micrococcales</taxon>
        <taxon>Brevibacteriaceae</taxon>
        <taxon>Brevibacterium</taxon>
    </lineage>
</organism>